<reference evidence="7" key="1">
    <citation type="submission" date="2014-11" db="EMBL/GenBank/DDBJ databases">
        <authorList>
            <person name="Otto D Thomas"/>
            <person name="Naeem Raeece"/>
        </authorList>
    </citation>
    <scope>NUCLEOTIDE SEQUENCE</scope>
</reference>
<evidence type="ECO:0000256" key="2">
    <source>
        <dbReference type="ARBA" id="ARBA00023002"/>
    </source>
</evidence>
<evidence type="ECO:0000259" key="5">
    <source>
        <dbReference type="Pfam" id="PF03446"/>
    </source>
</evidence>
<dbReference type="PANTHER" id="PTHR43580:SF2">
    <property type="entry name" value="CYTOKINE-LIKE NUCLEAR FACTOR N-PAC"/>
    <property type="match status" value="1"/>
</dbReference>
<dbReference type="SUPFAM" id="SSF48179">
    <property type="entry name" value="6-phosphogluconate dehydrogenase C-terminal domain-like"/>
    <property type="match status" value="1"/>
</dbReference>
<dbReference type="PROSITE" id="PS00895">
    <property type="entry name" value="3_HYDROXYISOBUT_DH"/>
    <property type="match status" value="1"/>
</dbReference>
<gene>
    <name evidence="7" type="ORF">Cvel_12162</name>
</gene>
<dbReference type="EMBL" id="CDMZ01005715">
    <property type="protein sequence ID" value="CEM53676.1"/>
    <property type="molecule type" value="Genomic_DNA"/>
</dbReference>
<name>A0A0G4I949_9ALVE</name>
<evidence type="ECO:0000256" key="4">
    <source>
        <dbReference type="PIRSR" id="PIRSR000103-1"/>
    </source>
</evidence>
<dbReference type="Pfam" id="PF03446">
    <property type="entry name" value="NAD_binding_2"/>
    <property type="match status" value="1"/>
</dbReference>
<evidence type="ECO:0000256" key="1">
    <source>
        <dbReference type="ARBA" id="ARBA00007598"/>
    </source>
</evidence>
<keyword evidence="3" id="KW-0520">NAD</keyword>
<evidence type="ECO:0000313" key="7">
    <source>
        <dbReference type="EMBL" id="CEM53676.1"/>
    </source>
</evidence>
<dbReference type="PhylomeDB" id="A0A0G4I949"/>
<dbReference type="GO" id="GO:0050661">
    <property type="term" value="F:NADP binding"/>
    <property type="evidence" value="ECO:0007669"/>
    <property type="project" value="InterPro"/>
</dbReference>
<dbReference type="InterPro" id="IPR013328">
    <property type="entry name" value="6PGD_dom2"/>
</dbReference>
<protein>
    <recommendedName>
        <fullName evidence="8">6-phosphogluconate dehydrogenase NADP-binding domain-containing protein</fullName>
    </recommendedName>
</protein>
<keyword evidence="2" id="KW-0560">Oxidoreductase</keyword>
<dbReference type="GO" id="GO:0051287">
    <property type="term" value="F:NAD binding"/>
    <property type="evidence" value="ECO:0007669"/>
    <property type="project" value="InterPro"/>
</dbReference>
<dbReference type="GO" id="GO:0016491">
    <property type="term" value="F:oxidoreductase activity"/>
    <property type="evidence" value="ECO:0007669"/>
    <property type="project" value="UniProtKB-KW"/>
</dbReference>
<evidence type="ECO:0008006" key="8">
    <source>
        <dbReference type="Google" id="ProtNLM"/>
    </source>
</evidence>
<feature type="domain" description="3-hydroxyisobutyrate dehydrogenase-like NAD-binding" evidence="6">
    <location>
        <begin position="173"/>
        <end position="288"/>
    </location>
</feature>
<dbReference type="InterPro" id="IPR008927">
    <property type="entry name" value="6-PGluconate_DH-like_C_sf"/>
</dbReference>
<feature type="domain" description="6-phosphogluconate dehydrogenase NADP-binding" evidence="5">
    <location>
        <begin position="6"/>
        <end position="167"/>
    </location>
</feature>
<dbReference type="PANTHER" id="PTHR43580">
    <property type="entry name" value="OXIDOREDUCTASE GLYR1-RELATED"/>
    <property type="match status" value="1"/>
</dbReference>
<evidence type="ECO:0000259" key="6">
    <source>
        <dbReference type="Pfam" id="PF14833"/>
    </source>
</evidence>
<dbReference type="InterPro" id="IPR015815">
    <property type="entry name" value="HIBADH-related"/>
</dbReference>
<feature type="active site" evidence="4">
    <location>
        <position position="177"/>
    </location>
</feature>
<dbReference type="SUPFAM" id="SSF51735">
    <property type="entry name" value="NAD(P)-binding Rossmann-fold domains"/>
    <property type="match status" value="1"/>
</dbReference>
<comment type="similarity">
    <text evidence="1">Belongs to the HIBADH-related family. NP60 subfamily.</text>
</comment>
<dbReference type="InterPro" id="IPR051265">
    <property type="entry name" value="HIBADH-related_NP60_sf"/>
</dbReference>
<dbReference type="InterPro" id="IPR006115">
    <property type="entry name" value="6PGDH_NADP-bd"/>
</dbReference>
<evidence type="ECO:0000256" key="3">
    <source>
        <dbReference type="ARBA" id="ARBA00023027"/>
    </source>
</evidence>
<proteinExistence type="inferred from homology"/>
<dbReference type="InterPro" id="IPR002204">
    <property type="entry name" value="3-OH-isobutyrate_DH-rel_CS"/>
</dbReference>
<organism evidence="7">
    <name type="scientific">Chromera velia CCMP2878</name>
    <dbReference type="NCBI Taxonomy" id="1169474"/>
    <lineage>
        <taxon>Eukaryota</taxon>
        <taxon>Sar</taxon>
        <taxon>Alveolata</taxon>
        <taxon>Colpodellida</taxon>
        <taxon>Chromeraceae</taxon>
        <taxon>Chromera</taxon>
    </lineage>
</organism>
<dbReference type="AlphaFoldDB" id="A0A0G4I949"/>
<dbReference type="InterPro" id="IPR036291">
    <property type="entry name" value="NAD(P)-bd_dom_sf"/>
</dbReference>
<sequence>MSSQSVAFLGLGNMGLPMALNIAKAGFQVTLWNRSVEKAEAAQKEAAAEGLSVTVAESLEAAVDGKHFIITMVANDEALENVLKAMLSHCKKGAIHLSMSTISPSCAKACAAKCAEFAVRYLASPVFGRPEHAKAKQLSIPVTGDERAFEESKPLLESLGHRVTYFGETLHGANAVKLCGNFLLLTMIESWSEALALGEANGLDREKLTEFLSGSLFPCPVVQNYSRMIAARDHFPAGFVARLGLKDASLIHALGAESEVPLPMASLLKDRIQTMLNSCMDNLDWSALGLLASRDAGVDIQKWLHKS</sequence>
<dbReference type="VEuPathDB" id="CryptoDB:Cvel_12162"/>
<dbReference type="Gene3D" id="1.10.1040.10">
    <property type="entry name" value="N-(1-d-carboxylethyl)-l-norvaline Dehydrogenase, domain 2"/>
    <property type="match status" value="1"/>
</dbReference>
<dbReference type="PIRSF" id="PIRSF000103">
    <property type="entry name" value="HIBADH"/>
    <property type="match status" value="1"/>
</dbReference>
<accession>A0A0G4I949</accession>
<dbReference type="Pfam" id="PF14833">
    <property type="entry name" value="NAD_binding_11"/>
    <property type="match status" value="1"/>
</dbReference>
<dbReference type="InterPro" id="IPR029154">
    <property type="entry name" value="HIBADH-like_NADP-bd"/>
</dbReference>
<dbReference type="Gene3D" id="3.40.50.720">
    <property type="entry name" value="NAD(P)-binding Rossmann-like Domain"/>
    <property type="match status" value="1"/>
</dbReference>